<dbReference type="Gene3D" id="1.10.506.10">
    <property type="entry name" value="GTPase Activation - p120gap, domain 1"/>
    <property type="match status" value="1"/>
</dbReference>
<accession>A0A7S4PH43</accession>
<dbReference type="InterPro" id="IPR001936">
    <property type="entry name" value="RasGAP_dom"/>
</dbReference>
<proteinExistence type="predicted"/>
<dbReference type="GO" id="GO:0005096">
    <property type="term" value="F:GTPase activator activity"/>
    <property type="evidence" value="ECO:0007669"/>
    <property type="project" value="UniProtKB-KW"/>
</dbReference>
<dbReference type="InterPro" id="IPR039360">
    <property type="entry name" value="Ras_GTPase"/>
</dbReference>
<sequence length="186" mass="20839">MGAMSTTNSGRSPSVVNPFSLLRKKKELSVEEKELENTGGLLQILYTYEGDSLEKFVDLEKLLIAKDFDLLFAMIPSVPFEDCVWFSNPLISVLSQREALMDFLEAALKREIESTGSVGLLLRGQNLLIKVLSGFMDIVGKKYLDGLLQSFIQEVSRDWHSVDVEVDPDKCLDGQNTKEALPYLIC</sequence>
<dbReference type="PROSITE" id="PS50018">
    <property type="entry name" value="RAS_GTPASE_ACTIV_2"/>
    <property type="match status" value="1"/>
</dbReference>
<evidence type="ECO:0000313" key="3">
    <source>
        <dbReference type="EMBL" id="CAE2334701.1"/>
    </source>
</evidence>
<protein>
    <recommendedName>
        <fullName evidence="2">Ras-GAP domain-containing protein</fullName>
    </recommendedName>
</protein>
<dbReference type="EMBL" id="HBKR01036203">
    <property type="protein sequence ID" value="CAE2334701.1"/>
    <property type="molecule type" value="Transcribed_RNA"/>
</dbReference>
<evidence type="ECO:0000256" key="1">
    <source>
        <dbReference type="ARBA" id="ARBA00022468"/>
    </source>
</evidence>
<organism evidence="3">
    <name type="scientific">Paramoeba aestuarina</name>
    <dbReference type="NCBI Taxonomy" id="180227"/>
    <lineage>
        <taxon>Eukaryota</taxon>
        <taxon>Amoebozoa</taxon>
        <taxon>Discosea</taxon>
        <taxon>Flabellinia</taxon>
        <taxon>Dactylopodida</taxon>
        <taxon>Paramoebidae</taxon>
        <taxon>Paramoeba</taxon>
    </lineage>
</organism>
<dbReference type="PANTHER" id="PTHR10194">
    <property type="entry name" value="RAS GTPASE-ACTIVATING PROTEINS"/>
    <property type="match status" value="1"/>
</dbReference>
<gene>
    <name evidence="3" type="ORF">NAES01612_LOCUS23670</name>
</gene>
<dbReference type="SUPFAM" id="SSF48350">
    <property type="entry name" value="GTPase activation domain, GAP"/>
    <property type="match status" value="1"/>
</dbReference>
<dbReference type="Pfam" id="PF00616">
    <property type="entry name" value="RasGAP"/>
    <property type="match status" value="1"/>
</dbReference>
<dbReference type="CDD" id="cd04519">
    <property type="entry name" value="RasGAP"/>
    <property type="match status" value="1"/>
</dbReference>
<feature type="domain" description="Ras-GAP" evidence="2">
    <location>
        <begin position="82"/>
        <end position="186"/>
    </location>
</feature>
<reference evidence="3" key="1">
    <citation type="submission" date="2021-01" db="EMBL/GenBank/DDBJ databases">
        <authorList>
            <person name="Corre E."/>
            <person name="Pelletier E."/>
            <person name="Niang G."/>
            <person name="Scheremetjew M."/>
            <person name="Finn R."/>
            <person name="Kale V."/>
            <person name="Holt S."/>
            <person name="Cochrane G."/>
            <person name="Meng A."/>
            <person name="Brown T."/>
            <person name="Cohen L."/>
        </authorList>
    </citation>
    <scope>NUCLEOTIDE SEQUENCE</scope>
    <source>
        <strain evidence="3">SoJaBio B1-5/56/2</strain>
    </source>
</reference>
<dbReference type="InterPro" id="IPR008936">
    <property type="entry name" value="Rho_GTPase_activation_prot"/>
</dbReference>
<dbReference type="AlphaFoldDB" id="A0A7S4PH43"/>
<keyword evidence="1" id="KW-0343">GTPase activation</keyword>
<dbReference type="PANTHER" id="PTHR10194:SF60">
    <property type="entry name" value="RAS GTPASE-ACTIVATING PROTEIN RASKOL"/>
    <property type="match status" value="1"/>
</dbReference>
<evidence type="ECO:0000259" key="2">
    <source>
        <dbReference type="PROSITE" id="PS50018"/>
    </source>
</evidence>
<name>A0A7S4PH43_9EUKA</name>